<name>A0A4Y7PQZ8_9AGAM</name>
<evidence type="ECO:0000313" key="2">
    <source>
        <dbReference type="Proteomes" id="UP000294933"/>
    </source>
</evidence>
<dbReference type="EMBL" id="ML170219">
    <property type="protein sequence ID" value="TDL17585.1"/>
    <property type="molecule type" value="Genomic_DNA"/>
</dbReference>
<dbReference type="OrthoDB" id="2651020at2759"/>
<reference evidence="1 2" key="1">
    <citation type="submission" date="2018-06" db="EMBL/GenBank/DDBJ databases">
        <title>A transcriptomic atlas of mushroom development highlights an independent origin of complex multicellularity.</title>
        <authorList>
            <consortium name="DOE Joint Genome Institute"/>
            <person name="Krizsan K."/>
            <person name="Almasi E."/>
            <person name="Merenyi Z."/>
            <person name="Sahu N."/>
            <person name="Viragh M."/>
            <person name="Koszo T."/>
            <person name="Mondo S."/>
            <person name="Kiss B."/>
            <person name="Balint B."/>
            <person name="Kues U."/>
            <person name="Barry K."/>
            <person name="Hegedus J.C."/>
            <person name="Henrissat B."/>
            <person name="Johnson J."/>
            <person name="Lipzen A."/>
            <person name="Ohm R."/>
            <person name="Nagy I."/>
            <person name="Pangilinan J."/>
            <person name="Yan J."/>
            <person name="Xiong Y."/>
            <person name="Grigoriev I.V."/>
            <person name="Hibbett D.S."/>
            <person name="Nagy L.G."/>
        </authorList>
    </citation>
    <scope>NUCLEOTIDE SEQUENCE [LARGE SCALE GENOMIC DNA]</scope>
    <source>
        <strain evidence="1 2">SZMC22713</strain>
    </source>
</reference>
<accession>A0A4Y7PQZ8</accession>
<gene>
    <name evidence="1" type="ORF">BD410DRAFT_843510</name>
</gene>
<sequence length="155" mass="16496">MIDYDEEDEVCRMLGSLNLKGWSEPLAPLAVEPPVSRSDTPGSPPSPVVQITDGTGNVQFISAPACAPQHGCALLQSLHAHLPLTPAKSSSLFLESIFTHRESFVAFPAGHRGCAAAFTELAFILERRAQETGSDGDLDTAIALHGEAWLVSGWS</sequence>
<proteinExistence type="predicted"/>
<dbReference type="AlphaFoldDB" id="A0A4Y7PQZ8"/>
<keyword evidence="2" id="KW-1185">Reference proteome</keyword>
<dbReference type="VEuPathDB" id="FungiDB:BD410DRAFT_843510"/>
<protein>
    <submittedName>
        <fullName evidence="1">Uncharacterized protein</fullName>
    </submittedName>
</protein>
<dbReference type="Proteomes" id="UP000294933">
    <property type="component" value="Unassembled WGS sequence"/>
</dbReference>
<evidence type="ECO:0000313" key="1">
    <source>
        <dbReference type="EMBL" id="TDL17585.1"/>
    </source>
</evidence>
<organism evidence="1 2">
    <name type="scientific">Rickenella mellea</name>
    <dbReference type="NCBI Taxonomy" id="50990"/>
    <lineage>
        <taxon>Eukaryota</taxon>
        <taxon>Fungi</taxon>
        <taxon>Dikarya</taxon>
        <taxon>Basidiomycota</taxon>
        <taxon>Agaricomycotina</taxon>
        <taxon>Agaricomycetes</taxon>
        <taxon>Hymenochaetales</taxon>
        <taxon>Rickenellaceae</taxon>
        <taxon>Rickenella</taxon>
    </lineage>
</organism>